<evidence type="ECO:0000256" key="2">
    <source>
        <dbReference type="ARBA" id="ARBA00022630"/>
    </source>
</evidence>
<name>A0A1I6ZT43_9ACTN</name>
<sequence length="325" mass="34482">MTVTTPAVAPAGADVATLRVVGKQVQAEGVLTLDLAAPSGGRLRDWTPGSHVDLVLPNGLTRQYSLCGDRFDPTTYRVGVLLEPESRGGSAYVHRELAVGDVVGIGGPRNNFPLVPADTYLFVAGGIGITPLLPMVRQAEMLGADWRLLYGGRTRRSMAFLDELSAHGERVLVRPQDETGLLDLAGFLGGPRPGVRVYSCGPAPLLAAMEAACAEWPPYTLRTERFVAADGGAPARTAPFEVELARTGTTVTVDPGSTVLEALDRVGVEVLSSCRRGVCGTCETTVLAGRPDHRDALLDDDERAAGDCMYVCVSRSLDDRLVLDL</sequence>
<dbReference type="SUPFAM" id="SSF54292">
    <property type="entry name" value="2Fe-2S ferredoxin-like"/>
    <property type="match status" value="1"/>
</dbReference>
<dbReference type="GO" id="GO:0046872">
    <property type="term" value="F:metal ion binding"/>
    <property type="evidence" value="ECO:0007669"/>
    <property type="project" value="UniProtKB-KW"/>
</dbReference>
<dbReference type="Gene3D" id="3.10.20.30">
    <property type="match status" value="1"/>
</dbReference>
<evidence type="ECO:0000256" key="6">
    <source>
        <dbReference type="ARBA" id="ARBA00023004"/>
    </source>
</evidence>
<dbReference type="PROSITE" id="PS51384">
    <property type="entry name" value="FAD_FR"/>
    <property type="match status" value="1"/>
</dbReference>
<dbReference type="InterPro" id="IPR036010">
    <property type="entry name" value="2Fe-2S_ferredoxin-like_sf"/>
</dbReference>
<feature type="domain" description="2Fe-2S ferredoxin-type" evidence="8">
    <location>
        <begin position="240"/>
        <end position="325"/>
    </location>
</feature>
<dbReference type="STRING" id="1296565.SAMN05660657_02198"/>
<dbReference type="PROSITE" id="PS51085">
    <property type="entry name" value="2FE2S_FER_2"/>
    <property type="match status" value="1"/>
</dbReference>
<dbReference type="InterPro" id="IPR017938">
    <property type="entry name" value="Riboflavin_synthase-like_b-brl"/>
</dbReference>
<dbReference type="CDD" id="cd00207">
    <property type="entry name" value="fer2"/>
    <property type="match status" value="1"/>
</dbReference>
<dbReference type="Gene3D" id="3.40.50.80">
    <property type="entry name" value="Nucleotide-binding domain of ferredoxin-NADP reductase (FNR) module"/>
    <property type="match status" value="1"/>
</dbReference>
<dbReference type="GO" id="GO:0051537">
    <property type="term" value="F:2 iron, 2 sulfur cluster binding"/>
    <property type="evidence" value="ECO:0007669"/>
    <property type="project" value="UniProtKB-KW"/>
</dbReference>
<keyword evidence="2" id="KW-0285">Flavoprotein</keyword>
<evidence type="ECO:0000259" key="9">
    <source>
        <dbReference type="PROSITE" id="PS51384"/>
    </source>
</evidence>
<evidence type="ECO:0000259" key="8">
    <source>
        <dbReference type="PROSITE" id="PS51085"/>
    </source>
</evidence>
<protein>
    <submittedName>
        <fullName evidence="10">Ferredoxin-NADP reductase</fullName>
    </submittedName>
</protein>
<dbReference type="Pfam" id="PF00111">
    <property type="entry name" value="Fer2"/>
    <property type="match status" value="1"/>
</dbReference>
<evidence type="ECO:0000313" key="10">
    <source>
        <dbReference type="EMBL" id="SFT65822.1"/>
    </source>
</evidence>
<keyword evidence="5" id="KW-0560">Oxidoreductase</keyword>
<dbReference type="InterPro" id="IPR017927">
    <property type="entry name" value="FAD-bd_FR_type"/>
</dbReference>
<comment type="cofactor">
    <cofactor evidence="1">
        <name>FAD</name>
        <dbReference type="ChEBI" id="CHEBI:57692"/>
    </cofactor>
</comment>
<feature type="domain" description="FAD-binding FR-type" evidence="9">
    <location>
        <begin position="13"/>
        <end position="115"/>
    </location>
</feature>
<dbReference type="AlphaFoldDB" id="A0A1I6ZT43"/>
<dbReference type="PRINTS" id="PR00409">
    <property type="entry name" value="PHDIOXRDTASE"/>
</dbReference>
<dbReference type="OrthoDB" id="502624at2"/>
<dbReference type="InterPro" id="IPR001041">
    <property type="entry name" value="2Fe-2S_ferredoxin-type"/>
</dbReference>
<organism evidence="10 11">
    <name type="scientific">Geodermatophilus amargosae</name>
    <dbReference type="NCBI Taxonomy" id="1296565"/>
    <lineage>
        <taxon>Bacteria</taxon>
        <taxon>Bacillati</taxon>
        <taxon>Actinomycetota</taxon>
        <taxon>Actinomycetes</taxon>
        <taxon>Geodermatophilales</taxon>
        <taxon>Geodermatophilaceae</taxon>
        <taxon>Geodermatophilus</taxon>
    </lineage>
</organism>
<keyword evidence="7" id="KW-0411">Iron-sulfur</keyword>
<dbReference type="EMBL" id="FPBA01000006">
    <property type="protein sequence ID" value="SFT65822.1"/>
    <property type="molecule type" value="Genomic_DNA"/>
</dbReference>
<dbReference type="InterPro" id="IPR012675">
    <property type="entry name" value="Beta-grasp_dom_sf"/>
</dbReference>
<evidence type="ECO:0000256" key="5">
    <source>
        <dbReference type="ARBA" id="ARBA00023002"/>
    </source>
</evidence>
<proteinExistence type="predicted"/>
<dbReference type="InterPro" id="IPR050415">
    <property type="entry name" value="MRET"/>
</dbReference>
<dbReference type="InterPro" id="IPR039261">
    <property type="entry name" value="FNR_nucleotide-bd"/>
</dbReference>
<evidence type="ECO:0000256" key="3">
    <source>
        <dbReference type="ARBA" id="ARBA00022714"/>
    </source>
</evidence>
<evidence type="ECO:0000256" key="4">
    <source>
        <dbReference type="ARBA" id="ARBA00022723"/>
    </source>
</evidence>
<dbReference type="InterPro" id="IPR006058">
    <property type="entry name" value="2Fe2S_fd_BS"/>
</dbReference>
<dbReference type="GO" id="GO:0016491">
    <property type="term" value="F:oxidoreductase activity"/>
    <property type="evidence" value="ECO:0007669"/>
    <property type="project" value="UniProtKB-KW"/>
</dbReference>
<dbReference type="PANTHER" id="PTHR47354">
    <property type="entry name" value="NADH OXIDOREDUCTASE HCR"/>
    <property type="match status" value="1"/>
</dbReference>
<keyword evidence="11" id="KW-1185">Reference proteome</keyword>
<evidence type="ECO:0000256" key="7">
    <source>
        <dbReference type="ARBA" id="ARBA00023014"/>
    </source>
</evidence>
<dbReference type="CDD" id="cd06185">
    <property type="entry name" value="PDR_like"/>
    <property type="match status" value="1"/>
</dbReference>
<dbReference type="Gene3D" id="2.40.30.10">
    <property type="entry name" value="Translation factors"/>
    <property type="match status" value="1"/>
</dbReference>
<keyword evidence="6" id="KW-0408">Iron</keyword>
<evidence type="ECO:0000256" key="1">
    <source>
        <dbReference type="ARBA" id="ARBA00001974"/>
    </source>
</evidence>
<dbReference type="Proteomes" id="UP000199546">
    <property type="component" value="Unassembled WGS sequence"/>
</dbReference>
<dbReference type="SUPFAM" id="SSF63380">
    <property type="entry name" value="Riboflavin synthase domain-like"/>
    <property type="match status" value="1"/>
</dbReference>
<accession>A0A1I6ZT43</accession>
<reference evidence="11" key="1">
    <citation type="submission" date="2016-10" db="EMBL/GenBank/DDBJ databases">
        <authorList>
            <person name="Varghese N."/>
            <person name="Submissions S."/>
        </authorList>
    </citation>
    <scope>NUCLEOTIDE SEQUENCE [LARGE SCALE GENOMIC DNA]</scope>
    <source>
        <strain evidence="11">DSM 46136</strain>
    </source>
</reference>
<dbReference type="RefSeq" id="WP_093579430.1">
    <property type="nucleotide sequence ID" value="NZ_FPBA01000006.1"/>
</dbReference>
<keyword evidence="4" id="KW-0479">Metal-binding</keyword>
<dbReference type="PANTHER" id="PTHR47354:SF1">
    <property type="entry name" value="CARNITINE MONOOXYGENASE REDUCTASE SUBUNIT"/>
    <property type="match status" value="1"/>
</dbReference>
<evidence type="ECO:0000313" key="11">
    <source>
        <dbReference type="Proteomes" id="UP000199546"/>
    </source>
</evidence>
<dbReference type="SUPFAM" id="SSF52343">
    <property type="entry name" value="Ferredoxin reductase-like, C-terminal NADP-linked domain"/>
    <property type="match status" value="1"/>
</dbReference>
<gene>
    <name evidence="10" type="ORF">SAMN05660657_02198</name>
</gene>
<dbReference type="PROSITE" id="PS00197">
    <property type="entry name" value="2FE2S_FER_1"/>
    <property type="match status" value="1"/>
</dbReference>
<keyword evidence="3" id="KW-0001">2Fe-2S</keyword>